<dbReference type="Pfam" id="PF00560">
    <property type="entry name" value="LRR_1"/>
    <property type="match status" value="4"/>
</dbReference>
<evidence type="ECO:0008006" key="11">
    <source>
        <dbReference type="Google" id="ProtNLM"/>
    </source>
</evidence>
<evidence type="ECO:0000313" key="10">
    <source>
        <dbReference type="Proteomes" id="UP000326939"/>
    </source>
</evidence>
<evidence type="ECO:0000256" key="8">
    <source>
        <dbReference type="ARBA" id="ARBA00023180"/>
    </source>
</evidence>
<evidence type="ECO:0000256" key="7">
    <source>
        <dbReference type="ARBA" id="ARBA00023136"/>
    </source>
</evidence>
<proteinExistence type="predicted"/>
<evidence type="ECO:0000256" key="3">
    <source>
        <dbReference type="ARBA" id="ARBA00022692"/>
    </source>
</evidence>
<evidence type="ECO:0000256" key="2">
    <source>
        <dbReference type="ARBA" id="ARBA00022614"/>
    </source>
</evidence>
<reference evidence="10" key="1">
    <citation type="journal article" date="2019" name="Gigascience">
        <title>De novo genome assembly of the endangered Acer yangbiense, a plant species with extremely small populations endemic to Yunnan Province, China.</title>
        <authorList>
            <person name="Yang J."/>
            <person name="Wariss H.M."/>
            <person name="Tao L."/>
            <person name="Zhang R."/>
            <person name="Yun Q."/>
            <person name="Hollingsworth P."/>
            <person name="Dao Z."/>
            <person name="Luo G."/>
            <person name="Guo H."/>
            <person name="Ma Y."/>
            <person name="Sun W."/>
        </authorList>
    </citation>
    <scope>NUCLEOTIDE SEQUENCE [LARGE SCALE GENOMIC DNA]</scope>
    <source>
        <strain evidence="10">cv. br00</strain>
    </source>
</reference>
<keyword evidence="7" id="KW-0472">Membrane</keyword>
<dbReference type="PANTHER" id="PTHR27008">
    <property type="entry name" value="OS04G0122200 PROTEIN"/>
    <property type="match status" value="1"/>
</dbReference>
<keyword evidence="2" id="KW-0433">Leucine-rich repeat</keyword>
<evidence type="ECO:0000256" key="1">
    <source>
        <dbReference type="ARBA" id="ARBA00004370"/>
    </source>
</evidence>
<comment type="caution">
    <text evidence="9">The sequence shown here is derived from an EMBL/GenBank/DDBJ whole genome shotgun (WGS) entry which is preliminary data.</text>
</comment>
<keyword evidence="6" id="KW-1133">Transmembrane helix</keyword>
<dbReference type="Proteomes" id="UP000326939">
    <property type="component" value="Chromosome 11"/>
</dbReference>
<dbReference type="Gene3D" id="3.80.10.10">
    <property type="entry name" value="Ribonuclease Inhibitor"/>
    <property type="match status" value="2"/>
</dbReference>
<dbReference type="InterPro" id="IPR032675">
    <property type="entry name" value="LRR_dom_sf"/>
</dbReference>
<comment type="subcellular location">
    <subcellularLocation>
        <location evidence="1">Membrane</location>
    </subcellularLocation>
</comment>
<gene>
    <name evidence="9" type="ORF">DKX38_017513</name>
</gene>
<dbReference type="PANTHER" id="PTHR27008:SF577">
    <property type="entry name" value="PROTEIN KINASE DOMAIN-CONTAINING PROTEIN"/>
    <property type="match status" value="1"/>
</dbReference>
<dbReference type="SUPFAM" id="SSF52047">
    <property type="entry name" value="RNI-like"/>
    <property type="match status" value="1"/>
</dbReference>
<keyword evidence="5" id="KW-0677">Repeat</keyword>
<dbReference type="InterPro" id="IPR051809">
    <property type="entry name" value="Plant_receptor-like_S/T_kinase"/>
</dbReference>
<dbReference type="AlphaFoldDB" id="A0A5N5KVI9"/>
<dbReference type="EMBL" id="VDCV01000011">
    <property type="protein sequence ID" value="KAB5534427.1"/>
    <property type="molecule type" value="Genomic_DNA"/>
</dbReference>
<evidence type="ECO:0000313" key="9">
    <source>
        <dbReference type="EMBL" id="KAB5534427.1"/>
    </source>
</evidence>
<protein>
    <recommendedName>
        <fullName evidence="11">Leucine-rich repeat-containing N-terminal plant-type domain-containing protein</fullName>
    </recommendedName>
</protein>
<sequence>MLNLSSLRSFEAGLNHLQGNLPPDLGISLPNLEFFSIHSNQFTGSIPVSISNLSKLEFLQLNQNKLTGKMPSLEKLHRLLSMTVASNNLGSGEANDLSFLSSLANATNLKELIITQNNFQGQLPPQISNLSITLKIMGLDSNLLSGSIPDGIENLISLEDFEVQNNHLSGIIPSTIGKLQNLVILDLGVNNFSGHISPSLGNLTNLIGLYLNDINVQGRIPSSLANCSASSMQSQTPEEVEPKSEDNNLCDFLGSRCLIKVS</sequence>
<evidence type="ECO:0000256" key="4">
    <source>
        <dbReference type="ARBA" id="ARBA00022729"/>
    </source>
</evidence>
<evidence type="ECO:0000256" key="6">
    <source>
        <dbReference type="ARBA" id="ARBA00022989"/>
    </source>
</evidence>
<dbReference type="FunFam" id="3.80.10.10:FF:000041">
    <property type="entry name" value="LRR receptor-like serine/threonine-protein kinase ERECTA"/>
    <property type="match status" value="1"/>
</dbReference>
<keyword evidence="8" id="KW-0325">Glycoprotein</keyword>
<evidence type="ECO:0000256" key="5">
    <source>
        <dbReference type="ARBA" id="ARBA00022737"/>
    </source>
</evidence>
<keyword evidence="4" id="KW-0732">Signal</keyword>
<keyword evidence="10" id="KW-1185">Reference proteome</keyword>
<organism evidence="9 10">
    <name type="scientific">Salix brachista</name>
    <dbReference type="NCBI Taxonomy" id="2182728"/>
    <lineage>
        <taxon>Eukaryota</taxon>
        <taxon>Viridiplantae</taxon>
        <taxon>Streptophyta</taxon>
        <taxon>Embryophyta</taxon>
        <taxon>Tracheophyta</taxon>
        <taxon>Spermatophyta</taxon>
        <taxon>Magnoliopsida</taxon>
        <taxon>eudicotyledons</taxon>
        <taxon>Gunneridae</taxon>
        <taxon>Pentapetalae</taxon>
        <taxon>rosids</taxon>
        <taxon>fabids</taxon>
        <taxon>Malpighiales</taxon>
        <taxon>Salicaceae</taxon>
        <taxon>Saliceae</taxon>
        <taxon>Salix</taxon>
    </lineage>
</organism>
<accession>A0A5N5KVI9</accession>
<dbReference type="InterPro" id="IPR001611">
    <property type="entry name" value="Leu-rich_rpt"/>
</dbReference>
<name>A0A5N5KVI9_9ROSI</name>
<keyword evidence="3" id="KW-0812">Transmembrane</keyword>
<dbReference type="GO" id="GO:0016020">
    <property type="term" value="C:membrane"/>
    <property type="evidence" value="ECO:0007669"/>
    <property type="project" value="UniProtKB-SubCell"/>
</dbReference>